<name>A0A8J2WM37_9CRUS</name>
<comment type="caution">
    <text evidence="1">The sequence shown here is derived from an EMBL/GenBank/DDBJ whole genome shotgun (WGS) entry which is preliminary data.</text>
</comment>
<reference evidence="1" key="1">
    <citation type="submission" date="2021-11" db="EMBL/GenBank/DDBJ databases">
        <authorList>
            <person name="Schell T."/>
        </authorList>
    </citation>
    <scope>NUCLEOTIDE SEQUENCE</scope>
    <source>
        <strain evidence="1">M5</strain>
    </source>
</reference>
<dbReference type="Gene3D" id="3.30.420.10">
    <property type="entry name" value="Ribonuclease H-like superfamily/Ribonuclease H"/>
    <property type="match status" value="1"/>
</dbReference>
<keyword evidence="2" id="KW-1185">Reference proteome</keyword>
<organism evidence="1 2">
    <name type="scientific">Daphnia galeata</name>
    <dbReference type="NCBI Taxonomy" id="27404"/>
    <lineage>
        <taxon>Eukaryota</taxon>
        <taxon>Metazoa</taxon>
        <taxon>Ecdysozoa</taxon>
        <taxon>Arthropoda</taxon>
        <taxon>Crustacea</taxon>
        <taxon>Branchiopoda</taxon>
        <taxon>Diplostraca</taxon>
        <taxon>Cladocera</taxon>
        <taxon>Anomopoda</taxon>
        <taxon>Daphniidae</taxon>
        <taxon>Daphnia</taxon>
    </lineage>
</organism>
<evidence type="ECO:0000313" key="1">
    <source>
        <dbReference type="EMBL" id="CAH0109783.1"/>
    </source>
</evidence>
<accession>A0A8J2WM37</accession>
<protein>
    <submittedName>
        <fullName evidence="1">Uncharacterized protein</fullName>
    </submittedName>
</protein>
<sequence>MKKETYYQILIRKAVPVGPYLLGEGLIFQEDNDPKHSFNVCRSYFDKKKETGMVFCMPPSKPRFESHRASLGFRAIQIRRIQ</sequence>
<dbReference type="Proteomes" id="UP000789390">
    <property type="component" value="Unassembled WGS sequence"/>
</dbReference>
<gene>
    <name evidence="1" type="ORF">DGAL_LOCUS13269</name>
</gene>
<dbReference type="EMBL" id="CAKKLH010000295">
    <property type="protein sequence ID" value="CAH0109783.1"/>
    <property type="molecule type" value="Genomic_DNA"/>
</dbReference>
<dbReference type="OrthoDB" id="6373185at2759"/>
<dbReference type="GO" id="GO:0003676">
    <property type="term" value="F:nucleic acid binding"/>
    <property type="evidence" value="ECO:0007669"/>
    <property type="project" value="InterPro"/>
</dbReference>
<dbReference type="InterPro" id="IPR036397">
    <property type="entry name" value="RNaseH_sf"/>
</dbReference>
<dbReference type="AlphaFoldDB" id="A0A8J2WM37"/>
<proteinExistence type="predicted"/>
<evidence type="ECO:0000313" key="2">
    <source>
        <dbReference type="Proteomes" id="UP000789390"/>
    </source>
</evidence>